<keyword evidence="3" id="KW-1185">Reference proteome</keyword>
<proteinExistence type="predicted"/>
<protein>
    <submittedName>
        <fullName evidence="2">TlpA family protein</fullName>
    </submittedName>
</protein>
<dbReference type="InterPro" id="IPR036249">
    <property type="entry name" value="Thioredoxin-like_sf"/>
</dbReference>
<dbReference type="RefSeq" id="WP_203892579.1">
    <property type="nucleotide sequence ID" value="NZ_BOOH01000037.1"/>
</dbReference>
<sequence>MSGLVVLVGALALLNLLLTFGVIRRLREHTELLAGRAPASSPEPPSLPVGLRVSAFRGATTGGEPLTHESWSGDTLVAFISPDCSPCQERMPSLIETARLWPGGRQATMAVVIAEPDAAAEYAELLSPVARVAVEPPGGPIAAAFGVAAFPLFGVVDRSGRVLRSALEPSTLLLQEVAQA</sequence>
<dbReference type="CDD" id="cd02966">
    <property type="entry name" value="TlpA_like_family"/>
    <property type="match status" value="1"/>
</dbReference>
<dbReference type="EMBL" id="BOOH01000037">
    <property type="protein sequence ID" value="GIH78031.1"/>
    <property type="molecule type" value="Genomic_DNA"/>
</dbReference>
<evidence type="ECO:0000313" key="3">
    <source>
        <dbReference type="Proteomes" id="UP000616724"/>
    </source>
</evidence>
<comment type="caution">
    <text evidence="2">The sequence shown here is derived from an EMBL/GenBank/DDBJ whole genome shotgun (WGS) entry which is preliminary data.</text>
</comment>
<dbReference type="InterPro" id="IPR013766">
    <property type="entry name" value="Thioredoxin_domain"/>
</dbReference>
<feature type="domain" description="Thioredoxin" evidence="1">
    <location>
        <begin position="47"/>
        <end position="180"/>
    </location>
</feature>
<dbReference type="Proteomes" id="UP000616724">
    <property type="component" value="Unassembled WGS sequence"/>
</dbReference>
<evidence type="ECO:0000313" key="2">
    <source>
        <dbReference type="EMBL" id="GIH78031.1"/>
    </source>
</evidence>
<dbReference type="SUPFAM" id="SSF52833">
    <property type="entry name" value="Thioredoxin-like"/>
    <property type="match status" value="1"/>
</dbReference>
<dbReference type="Gene3D" id="3.40.30.10">
    <property type="entry name" value="Glutaredoxin"/>
    <property type="match status" value="1"/>
</dbReference>
<organism evidence="2 3">
    <name type="scientific">Planobispora longispora</name>
    <dbReference type="NCBI Taxonomy" id="28887"/>
    <lineage>
        <taxon>Bacteria</taxon>
        <taxon>Bacillati</taxon>
        <taxon>Actinomycetota</taxon>
        <taxon>Actinomycetes</taxon>
        <taxon>Streptosporangiales</taxon>
        <taxon>Streptosporangiaceae</taxon>
        <taxon>Planobispora</taxon>
    </lineage>
</organism>
<evidence type="ECO:0000259" key="1">
    <source>
        <dbReference type="PROSITE" id="PS51352"/>
    </source>
</evidence>
<reference evidence="2 3" key="1">
    <citation type="submission" date="2021-01" db="EMBL/GenBank/DDBJ databases">
        <title>Whole genome shotgun sequence of Planobispora longispora NBRC 13918.</title>
        <authorList>
            <person name="Komaki H."/>
            <person name="Tamura T."/>
        </authorList>
    </citation>
    <scope>NUCLEOTIDE SEQUENCE [LARGE SCALE GENOMIC DNA]</scope>
    <source>
        <strain evidence="2 3">NBRC 13918</strain>
    </source>
</reference>
<dbReference type="AlphaFoldDB" id="A0A8J3W7P5"/>
<gene>
    <name evidence="2" type="ORF">Plo01_44600</name>
</gene>
<name>A0A8J3W7P5_9ACTN</name>
<dbReference type="PROSITE" id="PS51352">
    <property type="entry name" value="THIOREDOXIN_2"/>
    <property type="match status" value="1"/>
</dbReference>
<accession>A0A8J3W7P5</accession>